<proteinExistence type="predicted"/>
<dbReference type="Proteomes" id="UP000467841">
    <property type="component" value="Unassembled WGS sequence"/>
</dbReference>
<reference evidence="2" key="1">
    <citation type="submission" date="2020-01" db="EMBL/GenBank/DDBJ databases">
        <authorList>
            <person name="Mishra B."/>
        </authorList>
    </citation>
    <scope>NUCLEOTIDE SEQUENCE [LARGE SCALE GENOMIC DNA]</scope>
</reference>
<name>A0A6D2KLN8_9BRAS</name>
<comment type="caution">
    <text evidence="2">The sequence shown here is derived from an EMBL/GenBank/DDBJ whole genome shotgun (WGS) entry which is preliminary data.</text>
</comment>
<evidence type="ECO:0000313" key="2">
    <source>
        <dbReference type="EMBL" id="CAA7050051.1"/>
    </source>
</evidence>
<evidence type="ECO:0000313" key="3">
    <source>
        <dbReference type="Proteomes" id="UP000467841"/>
    </source>
</evidence>
<accession>A0A6D2KLN8</accession>
<evidence type="ECO:0000256" key="1">
    <source>
        <dbReference type="SAM" id="MobiDB-lite"/>
    </source>
</evidence>
<gene>
    <name evidence="2" type="ORF">MERR_LOCUS37286</name>
</gene>
<feature type="compositionally biased region" description="Low complexity" evidence="1">
    <location>
        <begin position="141"/>
        <end position="166"/>
    </location>
</feature>
<feature type="compositionally biased region" description="Basic residues" evidence="1">
    <location>
        <begin position="1"/>
        <end position="12"/>
    </location>
</feature>
<dbReference type="EMBL" id="CACVBM020001436">
    <property type="protein sequence ID" value="CAA7050051.1"/>
    <property type="molecule type" value="Genomic_DNA"/>
</dbReference>
<organism evidence="2 3">
    <name type="scientific">Microthlaspi erraticum</name>
    <dbReference type="NCBI Taxonomy" id="1685480"/>
    <lineage>
        <taxon>Eukaryota</taxon>
        <taxon>Viridiplantae</taxon>
        <taxon>Streptophyta</taxon>
        <taxon>Embryophyta</taxon>
        <taxon>Tracheophyta</taxon>
        <taxon>Spermatophyta</taxon>
        <taxon>Magnoliopsida</taxon>
        <taxon>eudicotyledons</taxon>
        <taxon>Gunneridae</taxon>
        <taxon>Pentapetalae</taxon>
        <taxon>rosids</taxon>
        <taxon>malvids</taxon>
        <taxon>Brassicales</taxon>
        <taxon>Brassicaceae</taxon>
        <taxon>Coluteocarpeae</taxon>
        <taxon>Microthlaspi</taxon>
    </lineage>
</organism>
<keyword evidence="3" id="KW-1185">Reference proteome</keyword>
<protein>
    <submittedName>
        <fullName evidence="2">Uncharacterized protein</fullName>
    </submittedName>
</protein>
<dbReference type="AlphaFoldDB" id="A0A6D2KLN8"/>
<feature type="region of interest" description="Disordered" evidence="1">
    <location>
        <begin position="1"/>
        <end position="166"/>
    </location>
</feature>
<sequence length="166" mass="18323">MSRKGVITKRVKTGPDGSIEKPRQAVQSWPRNECSAVGQNQSVRLKSRPKFKPSGRVRITTREACPAVGQATPLKPCRARPKPREPGSKPCGRAPNSRTTADGIRPSREATSRVRPRKHRPIFTRPTTAADRESGHDRSDPTTTTPDSGRPSRPTVRTPRSTRSPF</sequence>
<feature type="compositionally biased region" description="Basic residues" evidence="1">
    <location>
        <begin position="45"/>
        <end position="55"/>
    </location>
</feature>
<feature type="compositionally biased region" description="Basic and acidic residues" evidence="1">
    <location>
        <begin position="130"/>
        <end position="140"/>
    </location>
</feature>